<dbReference type="AlphaFoldDB" id="A0A2G8SI95"/>
<evidence type="ECO:0000313" key="2">
    <source>
        <dbReference type="Proteomes" id="UP000230002"/>
    </source>
</evidence>
<protein>
    <submittedName>
        <fullName evidence="1">Uncharacterized protein</fullName>
    </submittedName>
</protein>
<dbReference type="EMBL" id="AYKW01000007">
    <property type="protein sequence ID" value="PIL33481.1"/>
    <property type="molecule type" value="Genomic_DNA"/>
</dbReference>
<gene>
    <name evidence="1" type="ORF">GSI_04104</name>
</gene>
<comment type="caution">
    <text evidence="1">The sequence shown here is derived from an EMBL/GenBank/DDBJ whole genome shotgun (WGS) entry which is preliminary data.</text>
</comment>
<keyword evidence="2" id="KW-1185">Reference proteome</keyword>
<dbReference type="OrthoDB" id="3049395at2759"/>
<sequence length="109" mass="12267">MYHMPRSLTSNSWLEAADSVAHMRLQLPLQDLDPLLTRPPAQWPLPPATRVPHLAHLKKVYTPVRPVGFASEQAPVLLWDTPTPQSQSVLEIKQRNLQRILEVPPGGNL</sequence>
<dbReference type="Proteomes" id="UP000230002">
    <property type="component" value="Unassembled WGS sequence"/>
</dbReference>
<accession>A0A2G8SI95</accession>
<proteinExistence type="predicted"/>
<organism evidence="1 2">
    <name type="scientific">Ganoderma sinense ZZ0214-1</name>
    <dbReference type="NCBI Taxonomy" id="1077348"/>
    <lineage>
        <taxon>Eukaryota</taxon>
        <taxon>Fungi</taxon>
        <taxon>Dikarya</taxon>
        <taxon>Basidiomycota</taxon>
        <taxon>Agaricomycotina</taxon>
        <taxon>Agaricomycetes</taxon>
        <taxon>Polyporales</taxon>
        <taxon>Polyporaceae</taxon>
        <taxon>Ganoderma</taxon>
    </lineage>
</organism>
<reference evidence="1 2" key="1">
    <citation type="journal article" date="2015" name="Sci. Rep.">
        <title>Chromosome-level genome map provides insights into diverse defense mechanisms in the medicinal fungus Ganoderma sinense.</title>
        <authorList>
            <person name="Zhu Y."/>
            <person name="Xu J."/>
            <person name="Sun C."/>
            <person name="Zhou S."/>
            <person name="Xu H."/>
            <person name="Nelson D.R."/>
            <person name="Qian J."/>
            <person name="Song J."/>
            <person name="Luo H."/>
            <person name="Xiang L."/>
            <person name="Li Y."/>
            <person name="Xu Z."/>
            <person name="Ji A."/>
            <person name="Wang L."/>
            <person name="Lu S."/>
            <person name="Hayward A."/>
            <person name="Sun W."/>
            <person name="Li X."/>
            <person name="Schwartz D.C."/>
            <person name="Wang Y."/>
            <person name="Chen S."/>
        </authorList>
    </citation>
    <scope>NUCLEOTIDE SEQUENCE [LARGE SCALE GENOMIC DNA]</scope>
    <source>
        <strain evidence="1 2">ZZ0214-1</strain>
    </source>
</reference>
<name>A0A2G8SI95_9APHY</name>
<evidence type="ECO:0000313" key="1">
    <source>
        <dbReference type="EMBL" id="PIL33481.1"/>
    </source>
</evidence>